<dbReference type="HAMAP" id="MF_01964">
    <property type="entry name" value="IMPDH"/>
    <property type="match status" value="1"/>
</dbReference>
<evidence type="ECO:0000256" key="18">
    <source>
        <dbReference type="RuleBase" id="RU003928"/>
    </source>
</evidence>
<feature type="binding site" evidence="12">
    <location>
        <position position="337"/>
    </location>
    <ligand>
        <name>IMP</name>
        <dbReference type="ChEBI" id="CHEBI:58053"/>
    </ligand>
</feature>
<evidence type="ECO:0000256" key="14">
    <source>
        <dbReference type="PIRSR" id="PIRSR000130-3"/>
    </source>
</evidence>
<feature type="binding site" description="in other chain" evidence="12 15">
    <location>
        <position position="336"/>
    </location>
    <ligand>
        <name>K(+)</name>
        <dbReference type="ChEBI" id="CHEBI:29103"/>
        <note>ligand shared between two tetrameric partners</note>
    </ligand>
</feature>
<comment type="subunit">
    <text evidence="12">Homotetramer.</text>
</comment>
<organism evidence="20 21">
    <name type="scientific">Nannochloropsis salina CCMP1776</name>
    <dbReference type="NCBI Taxonomy" id="1027361"/>
    <lineage>
        <taxon>Eukaryota</taxon>
        <taxon>Sar</taxon>
        <taxon>Stramenopiles</taxon>
        <taxon>Ochrophyta</taxon>
        <taxon>Eustigmatophyceae</taxon>
        <taxon>Eustigmatales</taxon>
        <taxon>Monodopsidaceae</taxon>
        <taxon>Microchloropsis</taxon>
        <taxon>Microchloropsis salina</taxon>
    </lineage>
</organism>
<evidence type="ECO:0000256" key="9">
    <source>
        <dbReference type="ARBA" id="ARBA00023122"/>
    </source>
</evidence>
<dbReference type="PANTHER" id="PTHR11911">
    <property type="entry name" value="INOSINE-5-MONOPHOSPHATE DEHYDROGENASE RELATED"/>
    <property type="match status" value="1"/>
</dbReference>
<feature type="binding site" evidence="12 14">
    <location>
        <begin position="332"/>
        <end position="334"/>
    </location>
    <ligand>
        <name>NAD(+)</name>
        <dbReference type="ChEBI" id="CHEBI:57540"/>
    </ligand>
</feature>
<dbReference type="EC" id="1.1.1.205" evidence="12 18"/>
<feature type="binding site" evidence="12">
    <location>
        <begin position="419"/>
        <end position="423"/>
    </location>
    <ligand>
        <name>IMP</name>
        <dbReference type="ChEBI" id="CHEBI:58053"/>
    </ligand>
</feature>
<evidence type="ECO:0000313" key="21">
    <source>
        <dbReference type="Proteomes" id="UP000355283"/>
    </source>
</evidence>
<keyword evidence="6 12" id="KW-0630">Potassium</keyword>
<accession>A0A4D9DG58</accession>
<keyword evidence="4 12" id="KW-0332">GMP biosynthesis</keyword>
<feature type="binding site" description="in other chain" evidence="12 15">
    <location>
        <position position="339"/>
    </location>
    <ligand>
        <name>K(+)</name>
        <dbReference type="ChEBI" id="CHEBI:29103"/>
        <note>ligand shared between two tetrameric partners</note>
    </ligand>
</feature>
<evidence type="ECO:0000256" key="11">
    <source>
        <dbReference type="ARBA" id="ARBA00056556"/>
    </source>
</evidence>
<feature type="domain" description="CBS" evidence="19">
    <location>
        <begin position="189"/>
        <end position="245"/>
    </location>
</feature>
<dbReference type="InterPro" id="IPR013785">
    <property type="entry name" value="Aldolase_TIM"/>
</dbReference>
<evidence type="ECO:0000256" key="6">
    <source>
        <dbReference type="ARBA" id="ARBA00022958"/>
    </source>
</evidence>
<comment type="function">
    <text evidence="11 12">Catalyzes the conversion of inosine 5'-phosphate (IMP) to xanthosine 5'-phosphate (XMP), the first committed and rate-limiting step in the de novo synthesis of guanine nucleotides, and therefore plays an important role in the regulation of cell growth.</text>
</comment>
<feature type="active site" description="Thioimidate intermediate" evidence="12 13">
    <location>
        <position position="339"/>
    </location>
</feature>
<dbReference type="SMART" id="SM00116">
    <property type="entry name" value="CBS"/>
    <property type="match status" value="2"/>
</dbReference>
<keyword evidence="7 12" id="KW-0560">Oxidoreductase</keyword>
<dbReference type="CDD" id="cd04601">
    <property type="entry name" value="CBS_pair_IMPDH"/>
    <property type="match status" value="1"/>
</dbReference>
<dbReference type="SUPFAM" id="SSF54631">
    <property type="entry name" value="CBS-domain pair"/>
    <property type="match status" value="1"/>
</dbReference>
<feature type="binding site" evidence="12">
    <location>
        <position position="447"/>
    </location>
    <ligand>
        <name>IMP</name>
        <dbReference type="ChEBI" id="CHEBI:58053"/>
    </ligand>
</feature>
<dbReference type="GO" id="GO:0005737">
    <property type="term" value="C:cytoplasm"/>
    <property type="evidence" value="ECO:0007669"/>
    <property type="project" value="UniProtKB-SubCell"/>
</dbReference>
<dbReference type="PANTHER" id="PTHR11911:SF111">
    <property type="entry name" value="INOSINE-5'-MONOPHOSPHATE DEHYDROGENASE"/>
    <property type="match status" value="1"/>
</dbReference>
<protein>
    <recommendedName>
        <fullName evidence="12 18">Inosine-5'-monophosphate dehydrogenase</fullName>
        <shortName evidence="12">IMP dehydrogenase</shortName>
        <shortName evidence="12">IMPD</shortName>
        <shortName evidence="12">IMPDH</shortName>
        <ecNumber evidence="12 18">1.1.1.205</ecNumber>
    </recommendedName>
</protein>
<evidence type="ECO:0000256" key="15">
    <source>
        <dbReference type="PIRSR" id="PIRSR000130-4"/>
    </source>
</evidence>
<reference evidence="20 21" key="1">
    <citation type="submission" date="2019-01" db="EMBL/GenBank/DDBJ databases">
        <title>Nuclear Genome Assembly of the Microalgal Biofuel strain Nannochloropsis salina CCMP1776.</title>
        <authorList>
            <person name="Hovde B."/>
        </authorList>
    </citation>
    <scope>NUCLEOTIDE SEQUENCE [LARGE SCALE GENOMIC DNA]</scope>
    <source>
        <strain evidence="20 21">CCMP1776</strain>
    </source>
</reference>
<dbReference type="UniPathway" id="UPA00601">
    <property type="reaction ID" value="UER00295"/>
</dbReference>
<feature type="binding site" description="in other chain" evidence="12 15">
    <location>
        <position position="334"/>
    </location>
    <ligand>
        <name>K(+)</name>
        <dbReference type="ChEBI" id="CHEBI:29103"/>
        <note>ligand shared between two tetrameric partners</note>
    </ligand>
</feature>
<dbReference type="InterPro" id="IPR000644">
    <property type="entry name" value="CBS_dom"/>
</dbReference>
<dbReference type="PIRSF" id="PIRSF000130">
    <property type="entry name" value="IMPDH"/>
    <property type="match status" value="1"/>
</dbReference>
<evidence type="ECO:0000256" key="12">
    <source>
        <dbReference type="HAMAP-Rule" id="MF_03156"/>
    </source>
</evidence>
<evidence type="ECO:0000259" key="19">
    <source>
        <dbReference type="PROSITE" id="PS51371"/>
    </source>
</evidence>
<keyword evidence="8 12" id="KW-0520">NAD</keyword>
<evidence type="ECO:0000256" key="3">
    <source>
        <dbReference type="ARBA" id="ARBA00022723"/>
    </source>
</evidence>
<feature type="binding site" evidence="12">
    <location>
        <begin position="395"/>
        <end position="396"/>
    </location>
    <ligand>
        <name>IMP</name>
        <dbReference type="ChEBI" id="CHEBI:58053"/>
    </ligand>
</feature>
<dbReference type="SUPFAM" id="SSF51412">
    <property type="entry name" value="Inosine monophosphate dehydrogenase (IMPDH)"/>
    <property type="match status" value="1"/>
</dbReference>
<dbReference type="CDD" id="cd00381">
    <property type="entry name" value="IMPDH"/>
    <property type="match status" value="1"/>
</dbReference>
<dbReference type="OrthoDB" id="418595at2759"/>
<dbReference type="InterPro" id="IPR005990">
    <property type="entry name" value="IMP_DH"/>
</dbReference>
<evidence type="ECO:0000256" key="16">
    <source>
        <dbReference type="PROSITE-ProRule" id="PRU00703"/>
    </source>
</evidence>
<dbReference type="GO" id="GO:0046872">
    <property type="term" value="F:metal ion binding"/>
    <property type="evidence" value="ECO:0007669"/>
    <property type="project" value="UniProtKB-UniRule"/>
</dbReference>
<comment type="caution">
    <text evidence="20">The sequence shown here is derived from an EMBL/GenBank/DDBJ whole genome shotgun (WGS) entry which is preliminary data.</text>
</comment>
<dbReference type="Pfam" id="PF00478">
    <property type="entry name" value="IMPDH"/>
    <property type="match status" value="1"/>
</dbReference>
<dbReference type="EMBL" id="SDOX01000005">
    <property type="protein sequence ID" value="TFJ87739.1"/>
    <property type="molecule type" value="Genomic_DNA"/>
</dbReference>
<dbReference type="InterPro" id="IPR001093">
    <property type="entry name" value="IMP_DH_GMPRt"/>
</dbReference>
<comment type="pathway">
    <text evidence="12 18">Purine metabolism; XMP biosynthesis via de novo pathway; XMP from IMP: step 1/1.</text>
</comment>
<dbReference type="GO" id="GO:0006177">
    <property type="term" value="P:GMP biosynthetic process"/>
    <property type="evidence" value="ECO:0007669"/>
    <property type="project" value="UniProtKB-UniRule"/>
</dbReference>
<evidence type="ECO:0000256" key="17">
    <source>
        <dbReference type="RuleBase" id="RU003927"/>
    </source>
</evidence>
<keyword evidence="21" id="KW-1185">Reference proteome</keyword>
<sequence>MNGTPLDVKTAKWDDVEKRLPKGNGGYTAMEVFEDVKGCTAYTYDDLILMPSHIDFGVNEVILESKFTRNIALKTPMASSPMDTVTEDKMAIMMALHGGIGVVHYNCTISEQAEMVNKVKKYKNGFIHDPIVLGPDNTVADVERITAAKGFAGFPITENGKLGGRLVGMIARRDVDFVDDKDTKLSKLMVTDVVTAKDGVTLEQANAIIRTSKKGKLPIVNDAGELVSLISRADIKKSRDYPLASKDANKQLLCGAAIGTRPSDRDRLSALVAAGVDVIIIDSSQGDSIFQYEMISHIKTAFPDVQVVAGNVVTAQQAFNLIKAGADGLRVGMGSGSICTTQEVCAAGRAACSAIYHTSRLASMFGVPVIADGGIGSTGHIVKAFSVGASCVMMGSLLAGTEEAPGEYFYQDGVRLKRYRGMGSVEAMAKGSEKRYFASNAVVKVAQGVSGAVTDRGSMGRYIPYLTTGVRHGLQDLGTISLADLHKRRESGLLRFEVRSPAAQREGGVHGLHMHERKLFS</sequence>
<dbReference type="GO" id="GO:0003938">
    <property type="term" value="F:IMP dehydrogenase activity"/>
    <property type="evidence" value="ECO:0007669"/>
    <property type="project" value="UniProtKB-UniRule"/>
</dbReference>
<name>A0A4D9DG58_9STRA</name>
<evidence type="ECO:0000256" key="2">
    <source>
        <dbReference type="ARBA" id="ARBA00005502"/>
    </source>
</evidence>
<feature type="binding site" evidence="12">
    <location>
        <begin position="372"/>
        <end position="374"/>
    </location>
    <ligand>
        <name>IMP</name>
        <dbReference type="ChEBI" id="CHEBI:58053"/>
    </ligand>
</feature>
<evidence type="ECO:0000256" key="13">
    <source>
        <dbReference type="PIRSR" id="PIRSR000130-1"/>
    </source>
</evidence>
<proteinExistence type="inferred from homology"/>
<dbReference type="GO" id="GO:0006183">
    <property type="term" value="P:GTP biosynthetic process"/>
    <property type="evidence" value="ECO:0007669"/>
    <property type="project" value="TreeGrafter"/>
</dbReference>
<evidence type="ECO:0000256" key="8">
    <source>
        <dbReference type="ARBA" id="ARBA00023027"/>
    </source>
</evidence>
<dbReference type="PROSITE" id="PS00487">
    <property type="entry name" value="IMP_DH_GMP_RED"/>
    <property type="match status" value="1"/>
</dbReference>
<evidence type="ECO:0000313" key="20">
    <source>
        <dbReference type="EMBL" id="TFJ87739.1"/>
    </source>
</evidence>
<dbReference type="SMART" id="SM01240">
    <property type="entry name" value="IMPDH"/>
    <property type="match status" value="1"/>
</dbReference>
<gene>
    <name evidence="20" type="ORF">NSK_001089</name>
</gene>
<dbReference type="FunFam" id="3.20.20.70:FF:000086">
    <property type="entry name" value="IMP dehydrogenase, putative"/>
    <property type="match status" value="1"/>
</dbReference>
<evidence type="ECO:0000256" key="4">
    <source>
        <dbReference type="ARBA" id="ARBA00022749"/>
    </source>
</evidence>
<feature type="binding site" evidence="12 14">
    <location>
        <begin position="282"/>
        <end position="284"/>
    </location>
    <ligand>
        <name>NAD(+)</name>
        <dbReference type="ChEBI" id="CHEBI:57540"/>
    </ligand>
</feature>
<comment type="activity regulation">
    <text evidence="12">Mycophenolic acid (MPA) is a non-competitive inhibitor that prevents formation of the closed enzyme conformation by binding to the same site as the amobile flap. In contrast, mizoribine monophosphate (MZP) is a competitive inhibitor that induces the closed conformation. MPA is a potent inhibitor of mammalian IMPDHs but a poor inhibitor of the bacterial enzymes. MZP is a more potent inhibitor of bacterial IMPDH.</text>
</comment>
<dbReference type="PROSITE" id="PS51371">
    <property type="entry name" value="CBS"/>
    <property type="match status" value="2"/>
</dbReference>
<evidence type="ECO:0000256" key="5">
    <source>
        <dbReference type="ARBA" id="ARBA00022755"/>
    </source>
</evidence>
<keyword evidence="12" id="KW-0963">Cytoplasm</keyword>
<comment type="subcellular location">
    <subcellularLocation>
        <location evidence="12">Cytoplasm</location>
    </subcellularLocation>
</comment>
<comment type="caution">
    <text evidence="12">Lacks conserved residue(s) required for the propagation of feature annotation.</text>
</comment>
<keyword evidence="9 16" id="KW-0129">CBS domain</keyword>
<comment type="similarity">
    <text evidence="2 12 17">Belongs to the IMPDH/GMPR family.</text>
</comment>
<dbReference type="Proteomes" id="UP000355283">
    <property type="component" value="Unassembled WGS sequence"/>
</dbReference>
<evidence type="ECO:0000256" key="7">
    <source>
        <dbReference type="ARBA" id="ARBA00023002"/>
    </source>
</evidence>
<evidence type="ECO:0000256" key="10">
    <source>
        <dbReference type="ARBA" id="ARBA00048028"/>
    </source>
</evidence>
<keyword evidence="5 12" id="KW-0658">Purine biosynthesis</keyword>
<dbReference type="InterPro" id="IPR046342">
    <property type="entry name" value="CBS_dom_sf"/>
</dbReference>
<comment type="cofactor">
    <cofactor evidence="1 12">
        <name>K(+)</name>
        <dbReference type="ChEBI" id="CHEBI:29103"/>
    </cofactor>
</comment>
<dbReference type="AlphaFoldDB" id="A0A4D9DG58"/>
<dbReference type="GO" id="GO:0000166">
    <property type="term" value="F:nucleotide binding"/>
    <property type="evidence" value="ECO:0007669"/>
    <property type="project" value="UniProtKB-UniRule"/>
</dbReference>
<dbReference type="NCBIfam" id="TIGR01302">
    <property type="entry name" value="IMP_dehydrog"/>
    <property type="match status" value="1"/>
</dbReference>
<evidence type="ECO:0000256" key="1">
    <source>
        <dbReference type="ARBA" id="ARBA00001958"/>
    </source>
</evidence>
<keyword evidence="3 12" id="KW-0479">Metal-binding</keyword>
<comment type="catalytic activity">
    <reaction evidence="10 12 18">
        <text>IMP + NAD(+) + H2O = XMP + NADH + H(+)</text>
        <dbReference type="Rhea" id="RHEA:11708"/>
        <dbReference type="ChEBI" id="CHEBI:15377"/>
        <dbReference type="ChEBI" id="CHEBI:15378"/>
        <dbReference type="ChEBI" id="CHEBI:57464"/>
        <dbReference type="ChEBI" id="CHEBI:57540"/>
        <dbReference type="ChEBI" id="CHEBI:57945"/>
        <dbReference type="ChEBI" id="CHEBI:58053"/>
        <dbReference type="EC" id="1.1.1.205"/>
    </reaction>
</comment>
<dbReference type="InterPro" id="IPR015875">
    <property type="entry name" value="IMP_DH/GMP_Rdtase_CS"/>
</dbReference>
<feature type="active site" description="Proton acceptor" evidence="12 13">
    <location>
        <position position="435"/>
    </location>
</feature>
<dbReference type="Gene3D" id="3.20.20.70">
    <property type="entry name" value="Aldolase class I"/>
    <property type="match status" value="1"/>
</dbReference>
<feature type="domain" description="CBS" evidence="19">
    <location>
        <begin position="126"/>
        <end position="185"/>
    </location>
</feature>
<dbReference type="Pfam" id="PF00571">
    <property type="entry name" value="CBS"/>
    <property type="match status" value="2"/>
</dbReference>